<gene>
    <name evidence="1" type="ORF">M0638_00445</name>
</gene>
<dbReference type="AlphaFoldDB" id="A0A9X2BS80"/>
<protein>
    <submittedName>
        <fullName evidence="1">Uncharacterized protein</fullName>
    </submittedName>
</protein>
<evidence type="ECO:0000313" key="2">
    <source>
        <dbReference type="Proteomes" id="UP001139516"/>
    </source>
</evidence>
<organism evidence="1 2">
    <name type="scientific">Roseomonas acroporae</name>
    <dbReference type="NCBI Taxonomy" id="2937791"/>
    <lineage>
        <taxon>Bacteria</taxon>
        <taxon>Pseudomonadati</taxon>
        <taxon>Pseudomonadota</taxon>
        <taxon>Alphaproteobacteria</taxon>
        <taxon>Acetobacterales</taxon>
        <taxon>Roseomonadaceae</taxon>
        <taxon>Roseomonas</taxon>
    </lineage>
</organism>
<sequence length="134" mass="13874">MQHWKASALGGLLGGLAMSLALPGRRGVTPVEEAGHLAASAGFGLAYGLLRRELPPASPLVLGSLYGAGLYAANLASGTPLLGLAEGRRGETAPAPPVMAERLGLHMLYGIVTALAADELESGRRRRLRRQPSI</sequence>
<dbReference type="EMBL" id="JALPRX010000001">
    <property type="protein sequence ID" value="MCK8782847.1"/>
    <property type="molecule type" value="Genomic_DNA"/>
</dbReference>
<keyword evidence="2" id="KW-1185">Reference proteome</keyword>
<accession>A0A9X2BS80</accession>
<name>A0A9X2BS80_9PROT</name>
<evidence type="ECO:0000313" key="1">
    <source>
        <dbReference type="EMBL" id="MCK8782847.1"/>
    </source>
</evidence>
<reference evidence="1" key="1">
    <citation type="submission" date="2022-04" db="EMBL/GenBank/DDBJ databases">
        <title>Roseomonas acroporae sp. nov., isolated from coral Acropora digitifera.</title>
        <authorList>
            <person name="Sun H."/>
        </authorList>
    </citation>
    <scope>NUCLEOTIDE SEQUENCE</scope>
    <source>
        <strain evidence="1">NAR14</strain>
    </source>
</reference>
<dbReference type="Proteomes" id="UP001139516">
    <property type="component" value="Unassembled WGS sequence"/>
</dbReference>
<dbReference type="RefSeq" id="WP_248664964.1">
    <property type="nucleotide sequence ID" value="NZ_JALPRX010000001.1"/>
</dbReference>
<comment type="caution">
    <text evidence="1">The sequence shown here is derived from an EMBL/GenBank/DDBJ whole genome shotgun (WGS) entry which is preliminary data.</text>
</comment>
<proteinExistence type="predicted"/>